<accession>A0ABT5ACP3</accession>
<dbReference type="InterPro" id="IPR027417">
    <property type="entry name" value="P-loop_NTPase"/>
</dbReference>
<evidence type="ECO:0008006" key="3">
    <source>
        <dbReference type="Google" id="ProtNLM"/>
    </source>
</evidence>
<keyword evidence="2" id="KW-1185">Reference proteome</keyword>
<evidence type="ECO:0000313" key="2">
    <source>
        <dbReference type="Proteomes" id="UP001211249"/>
    </source>
</evidence>
<feature type="non-terminal residue" evidence="1">
    <location>
        <position position="1"/>
    </location>
</feature>
<dbReference type="Proteomes" id="UP001211249">
    <property type="component" value="Unassembled WGS sequence"/>
</dbReference>
<gene>
    <name evidence="1" type="ORF">PN451_04250</name>
</gene>
<reference evidence="1 2" key="1">
    <citation type="submission" date="2023-01" db="EMBL/GenBank/DDBJ databases">
        <title>Genomes from the Australian National Cyanobacteria Reference Collection.</title>
        <authorList>
            <person name="Willis A."/>
            <person name="Lee E.M.F."/>
        </authorList>
    </citation>
    <scope>NUCLEOTIDE SEQUENCE [LARGE SCALE GENOMIC DNA]</scope>
    <source>
        <strain evidence="1 2">CS-1226</strain>
    </source>
</reference>
<dbReference type="SUPFAM" id="SSF52540">
    <property type="entry name" value="P-loop containing nucleoside triphosphate hydrolases"/>
    <property type="match status" value="1"/>
</dbReference>
<dbReference type="RefSeq" id="WP_271795072.1">
    <property type="nucleotide sequence ID" value="NZ_JAQMUC010000025.1"/>
</dbReference>
<name>A0ABT5ACP3_9CYAN</name>
<organism evidence="1 2">
    <name type="scientific">Dolichospermum planctonicum CS-1226</name>
    <dbReference type="NCBI Taxonomy" id="3021751"/>
    <lineage>
        <taxon>Bacteria</taxon>
        <taxon>Bacillati</taxon>
        <taxon>Cyanobacteriota</taxon>
        <taxon>Cyanophyceae</taxon>
        <taxon>Nostocales</taxon>
        <taxon>Aphanizomenonaceae</taxon>
        <taxon>Dolichospermum</taxon>
        <taxon>Dolichospermum planctonicum</taxon>
    </lineage>
</organism>
<evidence type="ECO:0000313" key="1">
    <source>
        <dbReference type="EMBL" id="MDB9535065.1"/>
    </source>
</evidence>
<dbReference type="EMBL" id="JAQMUC010000025">
    <property type="protein sequence ID" value="MDB9535065.1"/>
    <property type="molecule type" value="Genomic_DNA"/>
</dbReference>
<proteinExistence type="predicted"/>
<protein>
    <recommendedName>
        <fullName evidence="3">ATPase</fullName>
    </recommendedName>
</protein>
<sequence length="286" mass="33593">QVKDNFDYVIWKDLAYCPLLADFLTDIESYFSTKRNIPLPQIGQRIRDLIPFLNQHRCLLIFDHCEKLIETDLEPDQISADQQKINYKNYGRFLKSVLELEHRSCVVFVGLEIHPQMHIADISRFRQLTVAGLRTEDAQYSQYLLDNFRLSGQGIGTLIRNYQGHPWALQLAAPFINMYHQGEIDKFLEETLFIHDAITHAFDQHFSRLSNTEINILRKLAYETEPISLPELYRFFPSISQTEIRQSMYRLCTTGLVEKNDSQGLVTFGLFHPLLTKYIKNRFREI</sequence>
<comment type="caution">
    <text evidence="1">The sequence shown here is derived from an EMBL/GenBank/DDBJ whole genome shotgun (WGS) entry which is preliminary data.</text>
</comment>